<dbReference type="GO" id="GO:0008046">
    <property type="term" value="F:axon guidance receptor activity"/>
    <property type="evidence" value="ECO:0007669"/>
    <property type="project" value="TreeGrafter"/>
</dbReference>
<dbReference type="FunFam" id="2.60.40.10:FF:000328">
    <property type="entry name" value="CLUMA_CG000981, isoform A"/>
    <property type="match status" value="1"/>
</dbReference>
<evidence type="ECO:0000256" key="8">
    <source>
        <dbReference type="ARBA" id="ARBA00023319"/>
    </source>
</evidence>
<evidence type="ECO:0000256" key="7">
    <source>
        <dbReference type="ARBA" id="ARBA00023180"/>
    </source>
</evidence>
<evidence type="ECO:0000256" key="2">
    <source>
        <dbReference type="ARBA" id="ARBA00022475"/>
    </source>
</evidence>
<dbReference type="GO" id="GO:0007156">
    <property type="term" value="P:homophilic cell adhesion via plasma membrane adhesion molecules"/>
    <property type="evidence" value="ECO:0007669"/>
    <property type="project" value="TreeGrafter"/>
</dbReference>
<dbReference type="FunFam" id="2.60.40.10:FF:000032">
    <property type="entry name" value="palladin isoform X1"/>
    <property type="match status" value="1"/>
</dbReference>
<dbReference type="PANTHER" id="PTHR45080">
    <property type="entry name" value="CONTACTIN 5"/>
    <property type="match status" value="1"/>
</dbReference>
<evidence type="ECO:0000256" key="1">
    <source>
        <dbReference type="ARBA" id="ARBA00004236"/>
    </source>
</evidence>
<keyword evidence="6" id="KW-1015">Disulfide bond</keyword>
<dbReference type="InterPro" id="IPR013098">
    <property type="entry name" value="Ig_I-set"/>
</dbReference>
<dbReference type="InterPro" id="IPR013106">
    <property type="entry name" value="Ig_V-set"/>
</dbReference>
<keyword evidence="7" id="KW-0325">Glycoprotein</keyword>
<dbReference type="InterPro" id="IPR036116">
    <property type="entry name" value="FN3_sf"/>
</dbReference>
<keyword evidence="4" id="KW-0677">Repeat</keyword>
<sequence>MCGDVRLCVPGPALERAARPNQLGPYPPRFVSVSGGHTVKKGGTVVLPCAIQDLSDMSVIWWRQKLALSLRNLVLRDQSRLSLLDGYNLQIRQARPSDAGVYTCAVALSDRDLEQTQTLDVQYGPFIRTVPEAGQLIVQEGNNATLQCTARGNPKPRVRWRKKQDVGGASGVELAPGERLALLRVDRADAGLYECVAENSIGDSVAQIVSLQVLYRPEVVPESRRVHTGEGFKVQLACFVLSDPLAEVTWSRRNSPIDHRRVTSSSELPGARHVLTIDSVQPEDLDTYTCTARNELGTAHAEVVVTGEADKVEITSAPMGGDVDSYDLAWKVKSFSPVLEYKIAYRKTKVNSTGESPGRWKEVLVPTTGRQPVADIHFEQRVTLRHLTPATAYDLRIQAQNKHGWNRVSDTFHFSTIGRAMESRSWSGSRGGRLTLYVHIYFITVGVILASIV</sequence>
<feature type="domain" description="Fibronectin type-III" evidence="10">
    <location>
        <begin position="308"/>
        <end position="419"/>
    </location>
</feature>
<dbReference type="Pfam" id="PF07679">
    <property type="entry name" value="I-set"/>
    <property type="match status" value="2"/>
</dbReference>
<comment type="caution">
    <text evidence="11">The sequence shown here is derived from an EMBL/GenBank/DDBJ whole genome shotgun (WGS) entry which is preliminary data.</text>
</comment>
<dbReference type="GO" id="GO:0030424">
    <property type="term" value="C:axon"/>
    <property type="evidence" value="ECO:0007669"/>
    <property type="project" value="TreeGrafter"/>
</dbReference>
<dbReference type="SMART" id="SM00409">
    <property type="entry name" value="IG"/>
    <property type="match status" value="3"/>
</dbReference>
<dbReference type="PROSITE" id="PS50835">
    <property type="entry name" value="IG_LIKE"/>
    <property type="match status" value="3"/>
</dbReference>
<dbReference type="InterPro" id="IPR003961">
    <property type="entry name" value="FN3_dom"/>
</dbReference>
<feature type="domain" description="Ig-like" evidence="9">
    <location>
        <begin position="28"/>
        <end position="120"/>
    </location>
</feature>
<dbReference type="CDD" id="cd00063">
    <property type="entry name" value="FN3"/>
    <property type="match status" value="1"/>
</dbReference>
<dbReference type="GO" id="GO:0005886">
    <property type="term" value="C:plasma membrane"/>
    <property type="evidence" value="ECO:0007669"/>
    <property type="project" value="UniProtKB-SubCell"/>
</dbReference>
<dbReference type="InterPro" id="IPR003599">
    <property type="entry name" value="Ig_sub"/>
</dbReference>
<keyword evidence="2" id="KW-1003">Cell membrane</keyword>
<dbReference type="SMART" id="SM00406">
    <property type="entry name" value="IGv"/>
    <property type="match status" value="2"/>
</dbReference>
<evidence type="ECO:0000256" key="4">
    <source>
        <dbReference type="ARBA" id="ARBA00022737"/>
    </source>
</evidence>
<dbReference type="InterPro" id="IPR007110">
    <property type="entry name" value="Ig-like_dom"/>
</dbReference>
<dbReference type="SMART" id="SM00408">
    <property type="entry name" value="IGc2"/>
    <property type="match status" value="3"/>
</dbReference>
<accession>A0A6A4VQZ8</accession>
<dbReference type="InterPro" id="IPR013783">
    <property type="entry name" value="Ig-like_fold"/>
</dbReference>
<evidence type="ECO:0000313" key="11">
    <source>
        <dbReference type="EMBL" id="KAF0293984.1"/>
    </source>
</evidence>
<dbReference type="InterPro" id="IPR003598">
    <property type="entry name" value="Ig_sub2"/>
</dbReference>
<dbReference type="Proteomes" id="UP000440578">
    <property type="component" value="Unassembled WGS sequence"/>
</dbReference>
<dbReference type="InterPro" id="IPR050958">
    <property type="entry name" value="Cell_Adh-Cytoskel_Orgn"/>
</dbReference>
<keyword evidence="12" id="KW-1185">Reference proteome</keyword>
<evidence type="ECO:0000256" key="6">
    <source>
        <dbReference type="ARBA" id="ARBA00023157"/>
    </source>
</evidence>
<dbReference type="GO" id="GO:0050808">
    <property type="term" value="P:synapse organization"/>
    <property type="evidence" value="ECO:0007669"/>
    <property type="project" value="TreeGrafter"/>
</dbReference>
<evidence type="ECO:0000256" key="3">
    <source>
        <dbReference type="ARBA" id="ARBA00022729"/>
    </source>
</evidence>
<dbReference type="GO" id="GO:0043025">
    <property type="term" value="C:neuronal cell body"/>
    <property type="evidence" value="ECO:0007669"/>
    <property type="project" value="TreeGrafter"/>
</dbReference>
<dbReference type="EMBL" id="VIIS01001711">
    <property type="protein sequence ID" value="KAF0293984.1"/>
    <property type="molecule type" value="Genomic_DNA"/>
</dbReference>
<dbReference type="SUPFAM" id="SSF48726">
    <property type="entry name" value="Immunoglobulin"/>
    <property type="match status" value="3"/>
</dbReference>
<feature type="domain" description="Ig-like" evidence="9">
    <location>
        <begin position="125"/>
        <end position="210"/>
    </location>
</feature>
<dbReference type="Pfam" id="PF00041">
    <property type="entry name" value="fn3"/>
    <property type="match status" value="1"/>
</dbReference>
<keyword evidence="3" id="KW-0732">Signal</keyword>
<keyword evidence="5" id="KW-0472">Membrane</keyword>
<proteinExistence type="predicted"/>
<dbReference type="Gene3D" id="2.60.40.10">
    <property type="entry name" value="Immunoglobulins"/>
    <property type="match status" value="4"/>
</dbReference>
<evidence type="ECO:0000313" key="12">
    <source>
        <dbReference type="Proteomes" id="UP000440578"/>
    </source>
</evidence>
<dbReference type="CDD" id="cd00096">
    <property type="entry name" value="Ig"/>
    <property type="match status" value="2"/>
</dbReference>
<dbReference type="Pfam" id="PF13927">
    <property type="entry name" value="Ig_3"/>
    <property type="match status" value="1"/>
</dbReference>
<name>A0A6A4VQZ8_AMPAM</name>
<keyword evidence="8" id="KW-0393">Immunoglobulin domain</keyword>
<dbReference type="PROSITE" id="PS50853">
    <property type="entry name" value="FN3"/>
    <property type="match status" value="1"/>
</dbReference>
<feature type="domain" description="Ig-like" evidence="9">
    <location>
        <begin position="217"/>
        <end position="306"/>
    </location>
</feature>
<dbReference type="AlphaFoldDB" id="A0A6A4VQZ8"/>
<dbReference type="InterPro" id="IPR036179">
    <property type="entry name" value="Ig-like_dom_sf"/>
</dbReference>
<dbReference type="OrthoDB" id="6335524at2759"/>
<evidence type="ECO:0000256" key="5">
    <source>
        <dbReference type="ARBA" id="ARBA00023136"/>
    </source>
</evidence>
<protein>
    <submittedName>
        <fullName evidence="11">Lachesin</fullName>
    </submittedName>
</protein>
<gene>
    <name evidence="11" type="primary">LAC_1</name>
    <name evidence="11" type="ORF">FJT64_008283</name>
</gene>
<evidence type="ECO:0000259" key="10">
    <source>
        <dbReference type="PROSITE" id="PS50853"/>
    </source>
</evidence>
<organism evidence="11 12">
    <name type="scientific">Amphibalanus amphitrite</name>
    <name type="common">Striped barnacle</name>
    <name type="synonym">Balanus amphitrite</name>
    <dbReference type="NCBI Taxonomy" id="1232801"/>
    <lineage>
        <taxon>Eukaryota</taxon>
        <taxon>Metazoa</taxon>
        <taxon>Ecdysozoa</taxon>
        <taxon>Arthropoda</taxon>
        <taxon>Crustacea</taxon>
        <taxon>Multicrustacea</taxon>
        <taxon>Cirripedia</taxon>
        <taxon>Thoracica</taxon>
        <taxon>Thoracicalcarea</taxon>
        <taxon>Balanomorpha</taxon>
        <taxon>Balanoidea</taxon>
        <taxon>Balanidae</taxon>
        <taxon>Amphibalaninae</taxon>
        <taxon>Amphibalanus</taxon>
    </lineage>
</organism>
<reference evidence="11 12" key="1">
    <citation type="submission" date="2019-07" db="EMBL/GenBank/DDBJ databases">
        <title>Draft genome assembly of a fouling barnacle, Amphibalanus amphitrite (Darwin, 1854): The first reference genome for Thecostraca.</title>
        <authorList>
            <person name="Kim W."/>
        </authorList>
    </citation>
    <scope>NUCLEOTIDE SEQUENCE [LARGE SCALE GENOMIC DNA]</scope>
    <source>
        <strain evidence="11">SNU_AA5</strain>
        <tissue evidence="11">Soma without cirri and trophi</tissue>
    </source>
</reference>
<dbReference type="PANTHER" id="PTHR45080:SF38">
    <property type="entry name" value="FI23916P1-RELATED"/>
    <property type="match status" value="1"/>
</dbReference>
<dbReference type="SUPFAM" id="SSF49265">
    <property type="entry name" value="Fibronectin type III"/>
    <property type="match status" value="1"/>
</dbReference>
<comment type="subcellular location">
    <subcellularLocation>
        <location evidence="1">Cell membrane</location>
    </subcellularLocation>
</comment>
<evidence type="ECO:0000259" key="9">
    <source>
        <dbReference type="PROSITE" id="PS50835"/>
    </source>
</evidence>